<evidence type="ECO:0000313" key="1">
    <source>
        <dbReference type="Proteomes" id="UP000036681"/>
    </source>
</evidence>
<organism evidence="1 2">
    <name type="scientific">Ascaris lumbricoides</name>
    <name type="common">Giant roundworm</name>
    <dbReference type="NCBI Taxonomy" id="6252"/>
    <lineage>
        <taxon>Eukaryota</taxon>
        <taxon>Metazoa</taxon>
        <taxon>Ecdysozoa</taxon>
        <taxon>Nematoda</taxon>
        <taxon>Chromadorea</taxon>
        <taxon>Rhabditida</taxon>
        <taxon>Spirurina</taxon>
        <taxon>Ascaridomorpha</taxon>
        <taxon>Ascaridoidea</taxon>
        <taxon>Ascarididae</taxon>
        <taxon>Ascaris</taxon>
    </lineage>
</organism>
<dbReference type="Proteomes" id="UP000036681">
    <property type="component" value="Unplaced"/>
</dbReference>
<sequence length="77" mass="8576">MFQLLIVGYVVFEIYRLSSLPDVGSYAPPPPQQVFIPGSELGQNPFNPPTGRKEDQLIQTVIIEVITSSKIYPSILK</sequence>
<dbReference type="WBParaSite" id="ALUE_0001846101-mRNA-1">
    <property type="protein sequence ID" value="ALUE_0001846101-mRNA-1"/>
    <property type="gene ID" value="ALUE_0001846101"/>
</dbReference>
<proteinExistence type="predicted"/>
<protein>
    <submittedName>
        <fullName evidence="2">CYTB_CTER domain-containing protein</fullName>
    </submittedName>
</protein>
<keyword evidence="1" id="KW-1185">Reference proteome</keyword>
<dbReference type="AlphaFoldDB" id="A0A0M3IIR4"/>
<evidence type="ECO:0000313" key="2">
    <source>
        <dbReference type="WBParaSite" id="ALUE_0001846101-mRNA-1"/>
    </source>
</evidence>
<name>A0A0M3IIR4_ASCLU</name>
<reference evidence="2" key="1">
    <citation type="submission" date="2017-02" db="UniProtKB">
        <authorList>
            <consortium name="WormBaseParasite"/>
        </authorList>
    </citation>
    <scope>IDENTIFICATION</scope>
</reference>
<accession>A0A0M3IIR4</accession>